<dbReference type="InterPro" id="IPR032466">
    <property type="entry name" value="Metal_Hydrolase"/>
</dbReference>
<dbReference type="Pfam" id="PF01979">
    <property type="entry name" value="Amidohydro_1"/>
    <property type="match status" value="1"/>
</dbReference>
<keyword evidence="8" id="KW-1185">Reference proteome</keyword>
<dbReference type="SUPFAM" id="SSF51338">
    <property type="entry name" value="Composite domain of metallo-dependent hydrolases"/>
    <property type="match status" value="1"/>
</dbReference>
<keyword evidence="5" id="KW-0378">Hydrolase</keyword>
<dbReference type="InterPro" id="IPR011059">
    <property type="entry name" value="Metal-dep_hydrolase_composite"/>
</dbReference>
<dbReference type="InterPro" id="IPR002195">
    <property type="entry name" value="Dihydroorotase_CS"/>
</dbReference>
<dbReference type="RefSeq" id="WP_204719180.1">
    <property type="nucleotide sequence ID" value="NZ_JACSNR010000001.1"/>
</dbReference>
<dbReference type="PROSITE" id="PS00482">
    <property type="entry name" value="DIHYDROOROTASE_1"/>
    <property type="match status" value="1"/>
</dbReference>
<protein>
    <submittedName>
        <fullName evidence="7">Amidohydrolase family protein</fullName>
    </submittedName>
</protein>
<sequence length="403" mass="42773">MKKVIKCGQFFDSNTGKVLKDIAVVIDGNKITEVAPAADVCCKDAEVIDLSGKFVMPGLIDAHVHINMNGEASMQYAVTSDATAAINSMIYAQRDLMAGFTTLRDEGAQGYSDVAVRDAINAGKIVGPRISCSGEAIGGTGGHADSHFLPCVTGKHAFGQIIDGPDAGRKAARTAFKYGADQIKIMATGGVMSFGDEPGAPELTYEEMKAIIDVAASKGKITSAHAHGAEGIKIAVRAGITSIEHGMLMDEECMDMMAEHGTYLIPTIIAAHNIVVNGVASGIPAWAVEKAERCLENHYENLKKCMAKGVKIGFGTDTGTPFNRHGEQAFEFELMKKAGFTTEYILQAATRINAEMMKMDKQIGTIEAGKLADIVAFDASPMDDIKVMANCSFVMKGGVVYKG</sequence>
<dbReference type="PANTHER" id="PTHR43135">
    <property type="entry name" value="ALPHA-D-RIBOSE 1-METHYLPHOSPHONATE 5-TRIPHOSPHATE DIPHOSPHATASE"/>
    <property type="match status" value="1"/>
</dbReference>
<accession>A0ABS2GKC4</accession>
<evidence type="ECO:0000256" key="2">
    <source>
        <dbReference type="ARBA" id="ARBA00002368"/>
    </source>
</evidence>
<reference evidence="7 8" key="1">
    <citation type="journal article" date="2021" name="Sci. Rep.">
        <title>The distribution of antibiotic resistance genes in chicken gut microbiota commensals.</title>
        <authorList>
            <person name="Juricova H."/>
            <person name="Matiasovicova J."/>
            <person name="Kubasova T."/>
            <person name="Cejkova D."/>
            <person name="Rychlik I."/>
        </authorList>
    </citation>
    <scope>NUCLEOTIDE SEQUENCE [LARGE SCALE GENOMIC DNA]</scope>
    <source>
        <strain evidence="7 8">An564</strain>
    </source>
</reference>
<dbReference type="PANTHER" id="PTHR43135:SF3">
    <property type="entry name" value="ALPHA-D-RIBOSE 1-METHYLPHOSPHONATE 5-TRIPHOSPHATE DIPHOSPHATASE"/>
    <property type="match status" value="1"/>
</dbReference>
<gene>
    <name evidence="7" type="ORF">H9X81_00340</name>
</gene>
<dbReference type="PROSITE" id="PS01137">
    <property type="entry name" value="TATD_1"/>
    <property type="match status" value="1"/>
</dbReference>
<comment type="caution">
    <text evidence="7">The sequence shown here is derived from an EMBL/GenBank/DDBJ whole genome shotgun (WGS) entry which is preliminary data.</text>
</comment>
<feature type="domain" description="Amidohydrolase-related" evidence="6">
    <location>
        <begin position="54"/>
        <end position="398"/>
    </location>
</feature>
<evidence type="ECO:0000259" key="6">
    <source>
        <dbReference type="Pfam" id="PF01979"/>
    </source>
</evidence>
<dbReference type="EMBL" id="JACSNR010000001">
    <property type="protein sequence ID" value="MBM6922144.1"/>
    <property type="molecule type" value="Genomic_DNA"/>
</dbReference>
<dbReference type="InterPro" id="IPR051781">
    <property type="entry name" value="Metallo-dep_Hydrolase"/>
</dbReference>
<comment type="similarity">
    <text evidence="3">Belongs to the metallo-dependent hydrolases superfamily. DHOase family. Class I DHOase subfamily.</text>
</comment>
<evidence type="ECO:0000256" key="3">
    <source>
        <dbReference type="ARBA" id="ARBA00010286"/>
    </source>
</evidence>
<dbReference type="Proteomes" id="UP000724149">
    <property type="component" value="Unassembled WGS sequence"/>
</dbReference>
<dbReference type="InterPro" id="IPR057744">
    <property type="entry name" value="OTAase-like"/>
</dbReference>
<dbReference type="Gene3D" id="3.20.20.140">
    <property type="entry name" value="Metal-dependent hydrolases"/>
    <property type="match status" value="1"/>
</dbReference>
<comment type="function">
    <text evidence="2">Catalyzes the reversible cyclization of carbamoyl aspartate to dihydroorotate.</text>
</comment>
<name>A0ABS2GKC4_9FIRM</name>
<dbReference type="InterPro" id="IPR018228">
    <property type="entry name" value="DNase_TatD-rel_CS"/>
</dbReference>
<proteinExistence type="inferred from homology"/>
<dbReference type="SUPFAM" id="SSF51556">
    <property type="entry name" value="Metallo-dependent hydrolases"/>
    <property type="match status" value="1"/>
</dbReference>
<evidence type="ECO:0000313" key="7">
    <source>
        <dbReference type="EMBL" id="MBM6922144.1"/>
    </source>
</evidence>
<dbReference type="CDD" id="cd01299">
    <property type="entry name" value="Met_dep_hydrolase_A"/>
    <property type="match status" value="1"/>
</dbReference>
<dbReference type="Gene3D" id="2.30.40.10">
    <property type="entry name" value="Urease, subunit C, domain 1"/>
    <property type="match status" value="1"/>
</dbReference>
<organism evidence="7 8">
    <name type="scientific">Hydrogenoanaerobacterium saccharovorans</name>
    <dbReference type="NCBI Taxonomy" id="474960"/>
    <lineage>
        <taxon>Bacteria</taxon>
        <taxon>Bacillati</taxon>
        <taxon>Bacillota</taxon>
        <taxon>Clostridia</taxon>
        <taxon>Eubacteriales</taxon>
        <taxon>Oscillospiraceae</taxon>
        <taxon>Hydrogenoanaerobacterium</taxon>
    </lineage>
</organism>
<evidence type="ECO:0000313" key="8">
    <source>
        <dbReference type="Proteomes" id="UP000724149"/>
    </source>
</evidence>
<keyword evidence="4" id="KW-0479">Metal-binding</keyword>
<evidence type="ECO:0000256" key="4">
    <source>
        <dbReference type="ARBA" id="ARBA00022723"/>
    </source>
</evidence>
<evidence type="ECO:0000256" key="5">
    <source>
        <dbReference type="ARBA" id="ARBA00022801"/>
    </source>
</evidence>
<evidence type="ECO:0000256" key="1">
    <source>
        <dbReference type="ARBA" id="ARBA00001947"/>
    </source>
</evidence>
<dbReference type="InterPro" id="IPR006680">
    <property type="entry name" value="Amidohydro-rel"/>
</dbReference>
<comment type="cofactor">
    <cofactor evidence="1">
        <name>Zn(2+)</name>
        <dbReference type="ChEBI" id="CHEBI:29105"/>
    </cofactor>
</comment>